<reference evidence="2" key="1">
    <citation type="submission" date="2010-08" db="EMBL/GenBank/DDBJ databases">
        <title>Complete sequence of Fibrobacter succinogenes subsp. succinogenes S85.</title>
        <authorList>
            <person name="Durkin A.S."/>
            <person name="Nelson K.E."/>
            <person name="Morrison M."/>
            <person name="Forsberg C.W."/>
            <person name="Wilson D.B."/>
            <person name="Russell J.B."/>
            <person name="Cann I.K.O."/>
            <person name="Mackie R.I."/>
            <person name="White B.A."/>
        </authorList>
    </citation>
    <scope>NUCLEOTIDE SEQUENCE [LARGE SCALE GENOMIC DNA]</scope>
    <source>
        <strain evidence="2">ATCC 19169 / S85</strain>
    </source>
</reference>
<dbReference type="KEGG" id="fsc:FSU_0454"/>
<dbReference type="STRING" id="59374.FSU_0454"/>
<name>D9S6G8_FIBSS</name>
<dbReference type="Proteomes" id="UP000000517">
    <property type="component" value="Chromosome"/>
</dbReference>
<accession>D9S6G8</accession>
<proteinExistence type="predicted"/>
<evidence type="ECO:0000313" key="2">
    <source>
        <dbReference type="Proteomes" id="UP000000517"/>
    </source>
</evidence>
<dbReference type="EMBL" id="CP002158">
    <property type="protein sequence ID" value="ADL25732.1"/>
    <property type="molecule type" value="Genomic_DNA"/>
</dbReference>
<gene>
    <name evidence="1" type="ordered locus">FSU_0454</name>
</gene>
<sequence>MFAVKCRYYRECLKMKLLRGFTDGLKFENRMVLKRFQK</sequence>
<dbReference type="AlphaFoldDB" id="D9S6G8"/>
<protein>
    <submittedName>
        <fullName evidence="1">Uncharacterized protein</fullName>
    </submittedName>
</protein>
<dbReference type="HOGENOM" id="CLU_3328139_0_0_0"/>
<organism evidence="1 2">
    <name type="scientific">Fibrobacter succinogenes (strain ATCC 19169 / S85)</name>
    <dbReference type="NCBI Taxonomy" id="59374"/>
    <lineage>
        <taxon>Bacteria</taxon>
        <taxon>Pseudomonadati</taxon>
        <taxon>Fibrobacterota</taxon>
        <taxon>Fibrobacteria</taxon>
        <taxon>Fibrobacterales</taxon>
        <taxon>Fibrobacteraceae</taxon>
        <taxon>Fibrobacter</taxon>
    </lineage>
</organism>
<evidence type="ECO:0000313" key="1">
    <source>
        <dbReference type="EMBL" id="ADL25732.1"/>
    </source>
</evidence>